<dbReference type="InterPro" id="IPR036390">
    <property type="entry name" value="WH_DNA-bd_sf"/>
</dbReference>
<evidence type="ECO:0000259" key="1">
    <source>
        <dbReference type="PROSITE" id="PS50987"/>
    </source>
</evidence>
<dbReference type="AlphaFoldDB" id="A0A1J5SZ77"/>
<dbReference type="InterPro" id="IPR001845">
    <property type="entry name" value="HTH_ArsR_DNA-bd_dom"/>
</dbReference>
<dbReference type="NCBIfam" id="NF033788">
    <property type="entry name" value="HTH_metalloreg"/>
    <property type="match status" value="1"/>
</dbReference>
<dbReference type="Gene3D" id="1.10.10.10">
    <property type="entry name" value="Winged helix-like DNA-binding domain superfamily/Winged helix DNA-binding domain"/>
    <property type="match status" value="1"/>
</dbReference>
<name>A0A1J5SZ77_9ZZZZ</name>
<dbReference type="GO" id="GO:0003700">
    <property type="term" value="F:DNA-binding transcription factor activity"/>
    <property type="evidence" value="ECO:0007669"/>
    <property type="project" value="InterPro"/>
</dbReference>
<dbReference type="CDD" id="cd00090">
    <property type="entry name" value="HTH_ARSR"/>
    <property type="match status" value="1"/>
</dbReference>
<dbReference type="SUPFAM" id="SSF46785">
    <property type="entry name" value="Winged helix' DNA-binding domain"/>
    <property type="match status" value="1"/>
</dbReference>
<feature type="domain" description="HTH arsR-type" evidence="1">
    <location>
        <begin position="1"/>
        <end position="88"/>
    </location>
</feature>
<accession>A0A1J5SZ77</accession>
<reference evidence="2" key="1">
    <citation type="submission" date="2016-10" db="EMBL/GenBank/DDBJ databases">
        <title>Sequence of Gallionella enrichment culture.</title>
        <authorList>
            <person name="Poehlein A."/>
            <person name="Muehling M."/>
            <person name="Daniel R."/>
        </authorList>
    </citation>
    <scope>NUCLEOTIDE SEQUENCE</scope>
</reference>
<proteinExistence type="predicted"/>
<dbReference type="PROSITE" id="PS50987">
    <property type="entry name" value="HTH_ARSR_2"/>
    <property type="match status" value="1"/>
</dbReference>
<protein>
    <submittedName>
        <fullName evidence="2">Transcriptional repressor SdpR</fullName>
    </submittedName>
</protein>
<dbReference type="PANTHER" id="PTHR38600">
    <property type="entry name" value="TRANSCRIPTIONAL REGULATORY PROTEIN"/>
    <property type="match status" value="1"/>
</dbReference>
<sequence length="112" mass="13263">MRRDIFQAIADPTRRAIISLIMLQSMTPNAIAEKFDSSRQAVSKHIKILQECGLVKSKQTGREIYYQIEVKKLKEVTDWLAPFQQLWEERFDRLDDYLSKIQKQKKHAARKK</sequence>
<comment type="caution">
    <text evidence="2">The sequence shown here is derived from an EMBL/GenBank/DDBJ whole genome shotgun (WGS) entry which is preliminary data.</text>
</comment>
<gene>
    <name evidence="2" type="primary">sdpR_2</name>
    <name evidence="2" type="ORF">GALL_56440</name>
</gene>
<organism evidence="2">
    <name type="scientific">mine drainage metagenome</name>
    <dbReference type="NCBI Taxonomy" id="410659"/>
    <lineage>
        <taxon>unclassified sequences</taxon>
        <taxon>metagenomes</taxon>
        <taxon>ecological metagenomes</taxon>
    </lineage>
</organism>
<dbReference type="PRINTS" id="PR00778">
    <property type="entry name" value="HTHARSR"/>
</dbReference>
<dbReference type="EMBL" id="MLJW01000015">
    <property type="protein sequence ID" value="OIR13259.1"/>
    <property type="molecule type" value="Genomic_DNA"/>
</dbReference>
<dbReference type="InterPro" id="IPR011991">
    <property type="entry name" value="ArsR-like_HTH"/>
</dbReference>
<dbReference type="PANTHER" id="PTHR38600:SF2">
    <property type="entry name" value="SLL0088 PROTEIN"/>
    <property type="match status" value="1"/>
</dbReference>
<dbReference type="InterPro" id="IPR036388">
    <property type="entry name" value="WH-like_DNA-bd_sf"/>
</dbReference>
<evidence type="ECO:0000313" key="2">
    <source>
        <dbReference type="EMBL" id="OIR13259.1"/>
    </source>
</evidence>
<dbReference type="Pfam" id="PF12840">
    <property type="entry name" value="HTH_20"/>
    <property type="match status" value="1"/>
</dbReference>
<dbReference type="SMART" id="SM00418">
    <property type="entry name" value="HTH_ARSR"/>
    <property type="match status" value="1"/>
</dbReference>